<evidence type="ECO:0000256" key="1">
    <source>
        <dbReference type="ARBA" id="ARBA00022487"/>
    </source>
</evidence>
<gene>
    <name evidence="6" type="ORF">Pan181_13010</name>
</gene>
<dbReference type="OrthoDB" id="244125at2"/>
<dbReference type="InterPro" id="IPR054579">
    <property type="entry name" value="GCE-like_dom"/>
</dbReference>
<keyword evidence="3" id="KW-0378">Hydrolase</keyword>
<dbReference type="Proteomes" id="UP000315750">
    <property type="component" value="Chromosome"/>
</dbReference>
<dbReference type="RefSeq" id="WP_145246012.1">
    <property type="nucleotide sequence ID" value="NZ_CP036278.1"/>
</dbReference>
<dbReference type="InterPro" id="IPR050261">
    <property type="entry name" value="FrsA_esterase"/>
</dbReference>
<evidence type="ECO:0000259" key="5">
    <source>
        <dbReference type="Pfam" id="PF22244"/>
    </source>
</evidence>
<evidence type="ECO:0000256" key="2">
    <source>
        <dbReference type="ARBA" id="ARBA00022729"/>
    </source>
</evidence>
<keyword evidence="7" id="KW-1185">Reference proteome</keyword>
<evidence type="ECO:0000313" key="7">
    <source>
        <dbReference type="Proteomes" id="UP000315750"/>
    </source>
</evidence>
<evidence type="ECO:0000256" key="3">
    <source>
        <dbReference type="ARBA" id="ARBA00022801"/>
    </source>
</evidence>
<dbReference type="PANTHER" id="PTHR22946">
    <property type="entry name" value="DIENELACTONE HYDROLASE DOMAIN-CONTAINING PROTEIN-RELATED"/>
    <property type="match status" value="1"/>
</dbReference>
<dbReference type="AlphaFoldDB" id="A0A518AK78"/>
<dbReference type="Pfam" id="PF22244">
    <property type="entry name" value="GCE_fung"/>
    <property type="match status" value="1"/>
</dbReference>
<evidence type="ECO:0000256" key="4">
    <source>
        <dbReference type="SAM" id="SignalP"/>
    </source>
</evidence>
<dbReference type="SUPFAM" id="SSF53474">
    <property type="entry name" value="alpha/beta-Hydrolases"/>
    <property type="match status" value="1"/>
</dbReference>
<protein>
    <submittedName>
        <fullName evidence="6">Acetyl xylan esterase (AXE1)</fullName>
    </submittedName>
</protein>
<dbReference type="EMBL" id="CP036278">
    <property type="protein sequence ID" value="QDU55115.1"/>
    <property type="molecule type" value="Genomic_DNA"/>
</dbReference>
<feature type="chain" id="PRO_5022226870" evidence="4">
    <location>
        <begin position="23"/>
        <end position="392"/>
    </location>
</feature>
<dbReference type="InterPro" id="IPR029058">
    <property type="entry name" value="AB_hydrolase_fold"/>
</dbReference>
<keyword evidence="2 4" id="KW-0732">Signal</keyword>
<feature type="signal peptide" evidence="4">
    <location>
        <begin position="1"/>
        <end position="22"/>
    </location>
</feature>
<dbReference type="Gene3D" id="3.40.50.1820">
    <property type="entry name" value="alpha/beta hydrolase"/>
    <property type="match status" value="1"/>
</dbReference>
<accession>A0A518AK78</accession>
<proteinExistence type="predicted"/>
<dbReference type="KEGG" id="amuc:Pan181_13010"/>
<name>A0A518AK78_9BACT</name>
<reference evidence="6 7" key="1">
    <citation type="submission" date="2019-02" db="EMBL/GenBank/DDBJ databases">
        <title>Deep-cultivation of Planctomycetes and their phenomic and genomic characterization uncovers novel biology.</title>
        <authorList>
            <person name="Wiegand S."/>
            <person name="Jogler M."/>
            <person name="Boedeker C."/>
            <person name="Pinto D."/>
            <person name="Vollmers J."/>
            <person name="Rivas-Marin E."/>
            <person name="Kohn T."/>
            <person name="Peeters S.H."/>
            <person name="Heuer A."/>
            <person name="Rast P."/>
            <person name="Oberbeckmann S."/>
            <person name="Bunk B."/>
            <person name="Jeske O."/>
            <person name="Meyerdierks A."/>
            <person name="Storesund J.E."/>
            <person name="Kallscheuer N."/>
            <person name="Luecker S."/>
            <person name="Lage O.M."/>
            <person name="Pohl T."/>
            <person name="Merkel B.J."/>
            <person name="Hornburger P."/>
            <person name="Mueller R.-W."/>
            <person name="Bruemmer F."/>
            <person name="Labrenz M."/>
            <person name="Spormann A.M."/>
            <person name="Op den Camp H."/>
            <person name="Overmann J."/>
            <person name="Amann R."/>
            <person name="Jetten M.S.M."/>
            <person name="Mascher T."/>
            <person name="Medema M.H."/>
            <person name="Devos D.P."/>
            <person name="Kaster A.-K."/>
            <person name="Ovreas L."/>
            <person name="Rohde M."/>
            <person name="Galperin M.Y."/>
            <person name="Jogler C."/>
        </authorList>
    </citation>
    <scope>NUCLEOTIDE SEQUENCE [LARGE SCALE GENOMIC DNA]</scope>
    <source>
        <strain evidence="6 7">Pan181</strain>
    </source>
</reference>
<dbReference type="GO" id="GO:0052689">
    <property type="term" value="F:carboxylic ester hydrolase activity"/>
    <property type="evidence" value="ECO:0007669"/>
    <property type="project" value="UniProtKB-KW"/>
</dbReference>
<organism evidence="6 7">
    <name type="scientific">Aeoliella mucimassa</name>
    <dbReference type="NCBI Taxonomy" id="2527972"/>
    <lineage>
        <taxon>Bacteria</taxon>
        <taxon>Pseudomonadati</taxon>
        <taxon>Planctomycetota</taxon>
        <taxon>Planctomycetia</taxon>
        <taxon>Pirellulales</taxon>
        <taxon>Lacipirellulaceae</taxon>
        <taxon>Aeoliella</taxon>
    </lineage>
</organism>
<dbReference type="PANTHER" id="PTHR22946:SF8">
    <property type="entry name" value="ACETYL XYLAN ESTERASE DOMAIN-CONTAINING PROTEIN"/>
    <property type="match status" value="1"/>
</dbReference>
<sequence length="392" mass="43221" precursor="true">MLYSSLPKIAVIVLFAAGVAYAAEPASTEADQAERLRVGYAQTEAEAVAELQSIRDEVPDLASWKQRRQQVIEAMWRGAKLEELPERTPLEPIVTRRAEFDAYTIENVAIQSSPGFYVTGTLYRPAKPQESYAGILCPHGHGGRFGENRQARCALLAAMGAIVFQYDMVGYGDWQEAGWDHKQVPELLRLQTWNSIRALDYLLSLDKVDPKRIGMTGCSGGGTQTFLLSALDERIRVSVPVCQVSAHFFGGCTCESGMPIHWSDTHKTNNVEIAALAAPRPQLMISDGGDWTLNTPNVEFPHVQYIYGLYGKQSLVGNAHFADEGHDYGPSKRQAAYPFLAKHLKLNIGPFLKADGTVDESCFVPQSYEDLLVFNSDHPRPADAVPPNTPLP</sequence>
<evidence type="ECO:0000313" key="6">
    <source>
        <dbReference type="EMBL" id="QDU55115.1"/>
    </source>
</evidence>
<keyword evidence="1" id="KW-0719">Serine esterase</keyword>
<feature type="domain" description="4-O-methyl-glucuronoyl methylesterase-like" evidence="5">
    <location>
        <begin position="191"/>
        <end position="241"/>
    </location>
</feature>